<organism evidence="1 2">
    <name type="scientific">Flagellimonas pacifica</name>
    <dbReference type="NCBI Taxonomy" id="1247520"/>
    <lineage>
        <taxon>Bacteria</taxon>
        <taxon>Pseudomonadati</taxon>
        <taxon>Bacteroidota</taxon>
        <taxon>Flavobacteriia</taxon>
        <taxon>Flavobacteriales</taxon>
        <taxon>Flavobacteriaceae</taxon>
        <taxon>Flagellimonas</taxon>
    </lineage>
</organism>
<dbReference type="RefSeq" id="WP_097045830.1">
    <property type="nucleotide sequence ID" value="NZ_OBEH01000003.1"/>
</dbReference>
<dbReference type="InterPro" id="IPR007344">
    <property type="entry name" value="GrpB/CoaE"/>
</dbReference>
<dbReference type="AlphaFoldDB" id="A0A285MT96"/>
<protein>
    <submittedName>
        <fullName evidence="1">GrpB domain, predicted nucleotidyltransferase, UPF0157 family</fullName>
    </submittedName>
</protein>
<dbReference type="PANTHER" id="PTHR34822">
    <property type="entry name" value="GRPB DOMAIN PROTEIN (AFU_ORTHOLOGUE AFUA_1G01530)"/>
    <property type="match status" value="1"/>
</dbReference>
<dbReference type="Proteomes" id="UP000219048">
    <property type="component" value="Unassembled WGS sequence"/>
</dbReference>
<reference evidence="2" key="1">
    <citation type="submission" date="2017-09" db="EMBL/GenBank/DDBJ databases">
        <authorList>
            <person name="Varghese N."/>
            <person name="Submissions S."/>
        </authorList>
    </citation>
    <scope>NUCLEOTIDE SEQUENCE [LARGE SCALE GENOMIC DNA]</scope>
    <source>
        <strain evidence="2">DSM 25885</strain>
    </source>
</reference>
<name>A0A285MT96_9FLAO</name>
<dbReference type="GO" id="GO:0016740">
    <property type="term" value="F:transferase activity"/>
    <property type="evidence" value="ECO:0007669"/>
    <property type="project" value="UniProtKB-KW"/>
</dbReference>
<sequence>MKRTLYDLTKEDWNTLFPIELVDHDPEWKNIYENEKNRIIAKVGKEKILRIEHFGSSSIASIKSKPYIDLMIEIPEELLFNEKLIEEFTALGYSHFKVPARENIAEYSTFGKGYNVDGKKEQIFHIHMCPKDNVMWKQIDFRDYLNANSKRAQEYENLKLELASKFKNDRGSYVLGKTDFVNETLDIISNTNT</sequence>
<dbReference type="EMBL" id="OBEH01000003">
    <property type="protein sequence ID" value="SNZ00358.1"/>
    <property type="molecule type" value="Genomic_DNA"/>
</dbReference>
<dbReference type="SUPFAM" id="SSF81301">
    <property type="entry name" value="Nucleotidyltransferase"/>
    <property type="match status" value="1"/>
</dbReference>
<keyword evidence="1" id="KW-0808">Transferase</keyword>
<dbReference type="Gene3D" id="3.30.460.10">
    <property type="entry name" value="Beta Polymerase, domain 2"/>
    <property type="match status" value="1"/>
</dbReference>
<accession>A0A285MT96</accession>
<dbReference type="PANTHER" id="PTHR34822:SF1">
    <property type="entry name" value="GRPB FAMILY PROTEIN"/>
    <property type="match status" value="1"/>
</dbReference>
<proteinExistence type="predicted"/>
<gene>
    <name evidence="1" type="ORF">SAMN06265377_2180</name>
</gene>
<evidence type="ECO:0000313" key="1">
    <source>
        <dbReference type="EMBL" id="SNZ00358.1"/>
    </source>
</evidence>
<dbReference type="InterPro" id="IPR043519">
    <property type="entry name" value="NT_sf"/>
</dbReference>
<dbReference type="OrthoDB" id="9799092at2"/>
<keyword evidence="2" id="KW-1185">Reference proteome</keyword>
<evidence type="ECO:0000313" key="2">
    <source>
        <dbReference type="Proteomes" id="UP000219048"/>
    </source>
</evidence>
<dbReference type="Pfam" id="PF04229">
    <property type="entry name" value="GrpB"/>
    <property type="match status" value="1"/>
</dbReference>